<reference evidence="2 3" key="1">
    <citation type="journal article" date="2019" name="Commun. Biol.">
        <title>The bagworm genome reveals a unique fibroin gene that provides high tensile strength.</title>
        <authorList>
            <person name="Kono N."/>
            <person name="Nakamura H."/>
            <person name="Ohtoshi R."/>
            <person name="Tomita M."/>
            <person name="Numata K."/>
            <person name="Arakawa K."/>
        </authorList>
    </citation>
    <scope>NUCLEOTIDE SEQUENCE [LARGE SCALE GENOMIC DNA]</scope>
</reference>
<evidence type="ECO:0000313" key="2">
    <source>
        <dbReference type="EMBL" id="GBP29009.1"/>
    </source>
</evidence>
<gene>
    <name evidence="2" type="ORF">EVAR_83911_1</name>
</gene>
<protein>
    <submittedName>
        <fullName evidence="2">Uncharacterized protein</fullName>
    </submittedName>
</protein>
<proteinExistence type="predicted"/>
<dbReference type="AlphaFoldDB" id="A0A4C1URQ9"/>
<evidence type="ECO:0000256" key="1">
    <source>
        <dbReference type="SAM" id="MobiDB-lite"/>
    </source>
</evidence>
<dbReference type="Proteomes" id="UP000299102">
    <property type="component" value="Unassembled WGS sequence"/>
</dbReference>
<accession>A0A4C1URQ9</accession>
<feature type="region of interest" description="Disordered" evidence="1">
    <location>
        <begin position="108"/>
        <end position="129"/>
    </location>
</feature>
<dbReference type="EMBL" id="BGZK01000214">
    <property type="protein sequence ID" value="GBP29009.1"/>
    <property type="molecule type" value="Genomic_DNA"/>
</dbReference>
<feature type="region of interest" description="Disordered" evidence="1">
    <location>
        <begin position="169"/>
        <end position="207"/>
    </location>
</feature>
<feature type="compositionally biased region" description="Basic residues" evidence="1">
    <location>
        <begin position="108"/>
        <end position="126"/>
    </location>
</feature>
<evidence type="ECO:0000313" key="3">
    <source>
        <dbReference type="Proteomes" id="UP000299102"/>
    </source>
</evidence>
<keyword evidence="3" id="KW-1185">Reference proteome</keyword>
<comment type="caution">
    <text evidence="2">The sequence shown here is derived from an EMBL/GenBank/DDBJ whole genome shotgun (WGS) entry which is preliminary data.</text>
</comment>
<organism evidence="2 3">
    <name type="scientific">Eumeta variegata</name>
    <name type="common">Bagworm moth</name>
    <name type="synonym">Eumeta japonica</name>
    <dbReference type="NCBI Taxonomy" id="151549"/>
    <lineage>
        <taxon>Eukaryota</taxon>
        <taxon>Metazoa</taxon>
        <taxon>Ecdysozoa</taxon>
        <taxon>Arthropoda</taxon>
        <taxon>Hexapoda</taxon>
        <taxon>Insecta</taxon>
        <taxon>Pterygota</taxon>
        <taxon>Neoptera</taxon>
        <taxon>Endopterygota</taxon>
        <taxon>Lepidoptera</taxon>
        <taxon>Glossata</taxon>
        <taxon>Ditrysia</taxon>
        <taxon>Tineoidea</taxon>
        <taxon>Psychidae</taxon>
        <taxon>Oiketicinae</taxon>
        <taxon>Eumeta</taxon>
    </lineage>
</organism>
<sequence length="289" mass="33174">MQKRLKEIRSANLTRRIGKITDDRNRHSTTAVPVPRLRLRRVMREAIMMVEDIPPSTMSSKVSKAKTPPPFGAYVILEWPLSDVEKKSSTVLQILKPRTCTRTRTNARTKHTHTNTRAPTRTHARTHIQTSKFSPVSKTTYLTIDKHELDGHVEGSVLKKHFREISDDTSHQRLGGHRRPSTLATRERPSLRYLGTSRTSDGGRNGLMKGEYSARMRCLFRLADPFMLFRISRTLIVSLYNRDYEFSSFKIKCYVRGNIMSIVLEKSITKNLAGAGLRQSYPHGREIQE</sequence>
<name>A0A4C1URQ9_EUMVA</name>